<evidence type="ECO:0000313" key="2">
    <source>
        <dbReference type="EMBL" id="CAG8684541.1"/>
    </source>
</evidence>
<accession>A0A9N9ENK6</accession>
<feature type="non-terminal residue" evidence="2">
    <location>
        <position position="1"/>
    </location>
</feature>
<evidence type="ECO:0000313" key="3">
    <source>
        <dbReference type="Proteomes" id="UP000789508"/>
    </source>
</evidence>
<reference evidence="2" key="1">
    <citation type="submission" date="2021-06" db="EMBL/GenBank/DDBJ databases">
        <authorList>
            <person name="Kallberg Y."/>
            <person name="Tangrot J."/>
            <person name="Rosling A."/>
        </authorList>
    </citation>
    <scope>NUCLEOTIDE SEQUENCE</scope>
    <source>
        <strain evidence="2">FL130A</strain>
    </source>
</reference>
<evidence type="ECO:0000256" key="1">
    <source>
        <dbReference type="SAM" id="MobiDB-lite"/>
    </source>
</evidence>
<feature type="region of interest" description="Disordered" evidence="1">
    <location>
        <begin position="402"/>
        <end position="429"/>
    </location>
</feature>
<comment type="caution">
    <text evidence="2">The sequence shown here is derived from an EMBL/GenBank/DDBJ whole genome shotgun (WGS) entry which is preliminary data.</text>
</comment>
<feature type="non-terminal residue" evidence="2">
    <location>
        <position position="585"/>
    </location>
</feature>
<dbReference type="EMBL" id="CAJVPS010014841">
    <property type="protein sequence ID" value="CAG8684541.1"/>
    <property type="molecule type" value="Genomic_DNA"/>
</dbReference>
<dbReference type="OrthoDB" id="10595670at2759"/>
<protein>
    <submittedName>
        <fullName evidence="2">1685_t:CDS:1</fullName>
    </submittedName>
</protein>
<feature type="region of interest" description="Disordered" evidence="1">
    <location>
        <begin position="298"/>
        <end position="343"/>
    </location>
</feature>
<keyword evidence="3" id="KW-1185">Reference proteome</keyword>
<feature type="compositionally biased region" description="Basic residues" evidence="1">
    <location>
        <begin position="298"/>
        <end position="310"/>
    </location>
</feature>
<organism evidence="2 3">
    <name type="scientific">Ambispora leptoticha</name>
    <dbReference type="NCBI Taxonomy" id="144679"/>
    <lineage>
        <taxon>Eukaryota</taxon>
        <taxon>Fungi</taxon>
        <taxon>Fungi incertae sedis</taxon>
        <taxon>Mucoromycota</taxon>
        <taxon>Glomeromycotina</taxon>
        <taxon>Glomeromycetes</taxon>
        <taxon>Archaeosporales</taxon>
        <taxon>Ambisporaceae</taxon>
        <taxon>Ambispora</taxon>
    </lineage>
</organism>
<proteinExistence type="predicted"/>
<gene>
    <name evidence="2" type="ORF">ALEPTO_LOCUS10966</name>
</gene>
<sequence>LQMGNIFYVFHQKQDVEMDNDNNKEMVANTGNKILLSEITHNGEGEHKAKIEVKTSTKDPKKLELEVRTKDNESESRVSEIAENFSVHLDEGENPELVMQFEQRSSGEINIDDVLEDIQHPTLITEPPSAAASPPQITEVPAEETIDIVELNEEQQSTTEVTQEQQVETTSVKIEEFAEAVQESANNIFSMEIDTEDISAPLQENVFPAPEKKTTLDVMEIVPREVERASTATLINEGIVPVSEKIQSHREISKKITEEPNNLQLSQPIIIIDYKNIEELEAKCVNLPEKIKVAAKKRGRKPRIHAKATRKPKEKDVEENTAIIKPPAKRRRARTKKNRSQKRRKIIKSVLKVENAVDEEKIAIQEEKVEKEKAIVAQEENSEKVTVTQENIEKEKDIVTQEEKNEDAKVTVTQEEKNEKEKVVTPAPEEKAAIETEKTTEHPSREQLVLEVPQETTQKHIDKLAVKENELTLPETVYSKELYFEIPIHQSSQEFITEFSTTVNTIQGNNTSSQRSVTTQTENSRIITHRYQGQVKMQTSDENRCDIKEDLLISIEAETPTSQSSLSPSKFSSHTKILLRKKQIQ</sequence>
<dbReference type="AlphaFoldDB" id="A0A9N9ENK6"/>
<dbReference type="Proteomes" id="UP000789508">
    <property type="component" value="Unassembled WGS sequence"/>
</dbReference>
<feature type="compositionally biased region" description="Basic residues" evidence="1">
    <location>
        <begin position="327"/>
        <end position="343"/>
    </location>
</feature>
<name>A0A9N9ENK6_9GLOM</name>